<accession>A0A8J7MCT3</accession>
<dbReference type="InterPro" id="IPR013424">
    <property type="entry name" value="Ice-binding_C"/>
</dbReference>
<feature type="domain" description="Ice-binding protein C-terminal" evidence="1">
    <location>
        <begin position="171"/>
        <end position="194"/>
    </location>
</feature>
<protein>
    <submittedName>
        <fullName evidence="2">PEP-CTERM sorting domain-containing protein</fullName>
    </submittedName>
</protein>
<dbReference type="NCBIfam" id="TIGR02595">
    <property type="entry name" value="PEP_CTERM"/>
    <property type="match status" value="1"/>
</dbReference>
<dbReference type="AlphaFoldDB" id="A0A8J7MCT3"/>
<evidence type="ECO:0000259" key="1">
    <source>
        <dbReference type="Pfam" id="PF07589"/>
    </source>
</evidence>
<evidence type="ECO:0000313" key="2">
    <source>
        <dbReference type="EMBL" id="MBK1790952.1"/>
    </source>
</evidence>
<reference evidence="2" key="1">
    <citation type="submission" date="2021-01" db="EMBL/GenBank/DDBJ databases">
        <title>Modified the classification status of verrucomicrobia.</title>
        <authorList>
            <person name="Feng X."/>
        </authorList>
    </citation>
    <scope>NUCLEOTIDE SEQUENCE</scope>
    <source>
        <strain evidence="2">_KCTC 22039</strain>
    </source>
</reference>
<dbReference type="Proteomes" id="UP000624703">
    <property type="component" value="Unassembled WGS sequence"/>
</dbReference>
<gene>
    <name evidence="2" type="ORF">JIN82_07260</name>
</gene>
<dbReference type="EMBL" id="JAENIM010000037">
    <property type="protein sequence ID" value="MBK1790952.1"/>
    <property type="molecule type" value="Genomic_DNA"/>
</dbReference>
<comment type="caution">
    <text evidence="2">The sequence shown here is derived from an EMBL/GenBank/DDBJ whole genome shotgun (WGS) entry which is preliminary data.</text>
</comment>
<evidence type="ECO:0000313" key="3">
    <source>
        <dbReference type="Proteomes" id="UP000624703"/>
    </source>
</evidence>
<name>A0A8J7MCT3_9BACT</name>
<sequence length="195" mass="20780">MTDPDNANIIGTKSSFTDVVNLTSHTAVTSDPDYNITTTTLNSITPNFEVSDFATVAIDDDRLGASTRIDGYYTINLTTTSGTFVATSDIATLLDGSLAGNSTAMRNNVVTAWNTITWDVDPFASGGIIYNDISSLDITFHSELLGANDGTEGRSSWFNFDTNGIEYTAQTIPEPASLALLGLGGFALVARKRRS</sequence>
<dbReference type="Pfam" id="PF07589">
    <property type="entry name" value="PEP-CTERM"/>
    <property type="match status" value="1"/>
</dbReference>
<proteinExistence type="predicted"/>
<organism evidence="2 3">
    <name type="scientific">Persicirhabdus sediminis</name>
    <dbReference type="NCBI Taxonomy" id="454144"/>
    <lineage>
        <taxon>Bacteria</taxon>
        <taxon>Pseudomonadati</taxon>
        <taxon>Verrucomicrobiota</taxon>
        <taxon>Verrucomicrobiia</taxon>
        <taxon>Verrucomicrobiales</taxon>
        <taxon>Verrucomicrobiaceae</taxon>
        <taxon>Persicirhabdus</taxon>
    </lineage>
</organism>
<keyword evidence="3" id="KW-1185">Reference proteome</keyword>